<gene>
    <name evidence="2" type="ORF">ORJ04_03495</name>
</gene>
<reference evidence="2 3" key="1">
    <citation type="submission" date="2022-11" db="EMBL/GenBank/DDBJ databases">
        <title>Viruses from the air-sea interface of a natural surface slick.</title>
        <authorList>
            <person name="Rahlff J."/>
            <person name="Holmfeldt K."/>
        </authorList>
    </citation>
    <scope>NUCLEOTIDE SEQUENCE [LARGE SCALE GENOMIC DNA]</scope>
    <source>
        <strain evidence="2 3">SMS4</strain>
    </source>
</reference>
<proteinExistence type="predicted"/>
<feature type="region of interest" description="Disordered" evidence="1">
    <location>
        <begin position="148"/>
        <end position="175"/>
    </location>
</feature>
<comment type="caution">
    <text evidence="2">The sequence shown here is derived from an EMBL/GenBank/DDBJ whole genome shotgun (WGS) entry which is preliminary data.</text>
</comment>
<evidence type="ECO:0000313" key="3">
    <source>
        <dbReference type="Proteomes" id="UP001231109"/>
    </source>
</evidence>
<evidence type="ECO:0000256" key="1">
    <source>
        <dbReference type="SAM" id="MobiDB-lite"/>
    </source>
</evidence>
<keyword evidence="3" id="KW-1185">Reference proteome</keyword>
<accession>A0ABT9HV69</accession>
<dbReference type="RefSeq" id="WP_305973848.1">
    <property type="nucleotide sequence ID" value="NZ_JAPJDZ010000005.1"/>
</dbReference>
<organism evidence="2 3">
    <name type="scientific">Rheinheimera baltica</name>
    <dbReference type="NCBI Taxonomy" id="67576"/>
    <lineage>
        <taxon>Bacteria</taxon>
        <taxon>Pseudomonadati</taxon>
        <taxon>Pseudomonadota</taxon>
        <taxon>Gammaproteobacteria</taxon>
        <taxon>Chromatiales</taxon>
        <taxon>Chromatiaceae</taxon>
        <taxon>Rheinheimera</taxon>
    </lineage>
</organism>
<protein>
    <submittedName>
        <fullName evidence="2">Uncharacterized protein</fullName>
    </submittedName>
</protein>
<name>A0ABT9HV69_9GAMM</name>
<evidence type="ECO:0000313" key="2">
    <source>
        <dbReference type="EMBL" id="MDP5135011.1"/>
    </source>
</evidence>
<dbReference type="EMBL" id="JAPJDZ010000005">
    <property type="protein sequence ID" value="MDP5135011.1"/>
    <property type="molecule type" value="Genomic_DNA"/>
</dbReference>
<sequence length="175" mass="20337">MTTRTPDEMNFLSLHALLTQVMAFATDNRYQTPLPTQEKLLTFNNDMQQLFMLHERFKLLPDHATKASLQQLSCLYLSTQNGLLDLLYSCPQPIDAEHWFDYQQEYRARTQQMSHLSQLLLWQQQFYQQVLRLFPQLPIPLSLNDTAAPDIVPSQEQPDADDQSPGKTILPDIML</sequence>
<dbReference type="Proteomes" id="UP001231109">
    <property type="component" value="Unassembled WGS sequence"/>
</dbReference>